<evidence type="ECO:0000313" key="1">
    <source>
        <dbReference type="EMBL" id="SFF31688.1"/>
    </source>
</evidence>
<gene>
    <name evidence="1" type="ORF">SAMN05216167_14627</name>
</gene>
<dbReference type="AlphaFoldDB" id="A0A1I2HQ46"/>
<sequence length="72" mass="8379">MSAFLSDNHKKKKRRIGTAFSVNLGGMWPGHYSPALDESRPISPNEYFLNYTSVFLKKIIFPNFFEKPIFNH</sequence>
<keyword evidence="2" id="KW-1185">Reference proteome</keyword>
<proteinExistence type="predicted"/>
<dbReference type="STRING" id="662367.SAMN05216167_14627"/>
<name>A0A1I2HQ46_9BACT</name>
<evidence type="ECO:0000313" key="2">
    <source>
        <dbReference type="Proteomes" id="UP000198598"/>
    </source>
</evidence>
<protein>
    <submittedName>
        <fullName evidence="1">Uncharacterized protein</fullName>
    </submittedName>
</protein>
<accession>A0A1I2HQ46</accession>
<dbReference type="Proteomes" id="UP000198598">
    <property type="component" value="Unassembled WGS sequence"/>
</dbReference>
<reference evidence="1 2" key="1">
    <citation type="submission" date="2016-10" db="EMBL/GenBank/DDBJ databases">
        <authorList>
            <person name="de Groot N.N."/>
        </authorList>
    </citation>
    <scope>NUCLEOTIDE SEQUENCE [LARGE SCALE GENOMIC DNA]</scope>
    <source>
        <strain evidence="1 2">DSM 26130</strain>
    </source>
</reference>
<dbReference type="EMBL" id="FOLQ01000046">
    <property type="protein sequence ID" value="SFF31688.1"/>
    <property type="molecule type" value="Genomic_DNA"/>
</dbReference>
<organism evidence="1 2">
    <name type="scientific">Spirosoma endophyticum</name>
    <dbReference type="NCBI Taxonomy" id="662367"/>
    <lineage>
        <taxon>Bacteria</taxon>
        <taxon>Pseudomonadati</taxon>
        <taxon>Bacteroidota</taxon>
        <taxon>Cytophagia</taxon>
        <taxon>Cytophagales</taxon>
        <taxon>Cytophagaceae</taxon>
        <taxon>Spirosoma</taxon>
    </lineage>
</organism>